<dbReference type="InParanoid" id="A0A165GAX3"/>
<evidence type="ECO:0000259" key="3">
    <source>
        <dbReference type="PROSITE" id="PS50102"/>
    </source>
</evidence>
<accession>A0A165GAX3</accession>
<dbReference type="Gene3D" id="3.30.70.330">
    <property type="match status" value="1"/>
</dbReference>
<feature type="domain" description="RRM" evidence="3">
    <location>
        <begin position="10"/>
        <end position="95"/>
    </location>
</feature>
<dbReference type="OrthoDB" id="407442at2759"/>
<evidence type="ECO:0000256" key="2">
    <source>
        <dbReference type="SAM" id="MobiDB-lite"/>
    </source>
</evidence>
<dbReference type="PANTHER" id="PTHR48037:SF1">
    <property type="entry name" value="RRM DOMAIN-CONTAINING PROTEIN"/>
    <property type="match status" value="1"/>
</dbReference>
<evidence type="ECO:0000256" key="1">
    <source>
        <dbReference type="PROSITE-ProRule" id="PRU00176"/>
    </source>
</evidence>
<dbReference type="SUPFAM" id="SSF54928">
    <property type="entry name" value="RNA-binding domain, RBD"/>
    <property type="match status" value="1"/>
</dbReference>
<dbReference type="InterPro" id="IPR000504">
    <property type="entry name" value="RRM_dom"/>
</dbReference>
<dbReference type="EMBL" id="KV426053">
    <property type="protein sequence ID" value="KZV90245.1"/>
    <property type="molecule type" value="Genomic_DNA"/>
</dbReference>
<gene>
    <name evidence="4" type="ORF">EXIGLDRAFT_720570</name>
</gene>
<dbReference type="Pfam" id="PF00076">
    <property type="entry name" value="RRM_1"/>
    <property type="match status" value="1"/>
</dbReference>
<dbReference type="STRING" id="1314781.A0A165GAX3"/>
<dbReference type="SMART" id="SM00360">
    <property type="entry name" value="RRM"/>
    <property type="match status" value="1"/>
</dbReference>
<dbReference type="InterPro" id="IPR012677">
    <property type="entry name" value="Nucleotide-bd_a/b_plait_sf"/>
</dbReference>
<dbReference type="InterPro" id="IPR035979">
    <property type="entry name" value="RBD_domain_sf"/>
</dbReference>
<dbReference type="PROSITE" id="PS50102">
    <property type="entry name" value="RRM"/>
    <property type="match status" value="1"/>
</dbReference>
<dbReference type="GO" id="GO:0003723">
    <property type="term" value="F:RNA binding"/>
    <property type="evidence" value="ECO:0007669"/>
    <property type="project" value="UniProtKB-UniRule"/>
</dbReference>
<keyword evidence="1" id="KW-0694">RNA-binding</keyword>
<dbReference type="Proteomes" id="UP000077266">
    <property type="component" value="Unassembled WGS sequence"/>
</dbReference>
<keyword evidence="5" id="KW-1185">Reference proteome</keyword>
<proteinExistence type="predicted"/>
<feature type="compositionally biased region" description="Acidic residues" evidence="2">
    <location>
        <begin position="136"/>
        <end position="145"/>
    </location>
</feature>
<protein>
    <submittedName>
        <fullName evidence="4">RNA-binding domain-containing protein</fullName>
    </submittedName>
</protein>
<name>A0A165GAX3_EXIGL</name>
<reference evidence="4 5" key="1">
    <citation type="journal article" date="2016" name="Mol. Biol. Evol.">
        <title>Comparative Genomics of Early-Diverging Mushroom-Forming Fungi Provides Insights into the Origins of Lignocellulose Decay Capabilities.</title>
        <authorList>
            <person name="Nagy L.G."/>
            <person name="Riley R."/>
            <person name="Tritt A."/>
            <person name="Adam C."/>
            <person name="Daum C."/>
            <person name="Floudas D."/>
            <person name="Sun H."/>
            <person name="Yadav J.S."/>
            <person name="Pangilinan J."/>
            <person name="Larsson K.H."/>
            <person name="Matsuura K."/>
            <person name="Barry K."/>
            <person name="Labutti K."/>
            <person name="Kuo R."/>
            <person name="Ohm R.A."/>
            <person name="Bhattacharya S.S."/>
            <person name="Shirouzu T."/>
            <person name="Yoshinaga Y."/>
            <person name="Martin F.M."/>
            <person name="Grigoriev I.V."/>
            <person name="Hibbett D.S."/>
        </authorList>
    </citation>
    <scope>NUCLEOTIDE SEQUENCE [LARGE SCALE GENOMIC DNA]</scope>
    <source>
        <strain evidence="4 5">HHB12029</strain>
    </source>
</reference>
<feature type="region of interest" description="Disordered" evidence="2">
    <location>
        <begin position="100"/>
        <end position="145"/>
    </location>
</feature>
<evidence type="ECO:0000313" key="4">
    <source>
        <dbReference type="EMBL" id="KZV90245.1"/>
    </source>
</evidence>
<dbReference type="FunCoup" id="A0A165GAX3">
    <property type="interactions" value="77"/>
</dbReference>
<organism evidence="4 5">
    <name type="scientific">Exidia glandulosa HHB12029</name>
    <dbReference type="NCBI Taxonomy" id="1314781"/>
    <lineage>
        <taxon>Eukaryota</taxon>
        <taxon>Fungi</taxon>
        <taxon>Dikarya</taxon>
        <taxon>Basidiomycota</taxon>
        <taxon>Agaricomycotina</taxon>
        <taxon>Agaricomycetes</taxon>
        <taxon>Auriculariales</taxon>
        <taxon>Exidiaceae</taxon>
        <taxon>Exidia</taxon>
    </lineage>
</organism>
<sequence length="145" mass="15782">MPEDGPGSKKTVFIANVAEDVDEAALLEAFSTFGDIVDVQLPLAATNPAHVEVDRRHRGFAFVTFAAMADAQDAIDNMDLNVFRGKVVKVSIATSTKIASQPAGNRPIWETEEWQRTYGSKEGKAADAEPELQAAQDEEEEAMEE</sequence>
<evidence type="ECO:0000313" key="5">
    <source>
        <dbReference type="Proteomes" id="UP000077266"/>
    </source>
</evidence>
<feature type="compositionally biased region" description="Basic and acidic residues" evidence="2">
    <location>
        <begin position="113"/>
        <end position="127"/>
    </location>
</feature>
<dbReference type="PANTHER" id="PTHR48037">
    <property type="entry name" value="ATPASE E1"/>
    <property type="match status" value="1"/>
</dbReference>
<dbReference type="AlphaFoldDB" id="A0A165GAX3"/>